<organism evidence="4 9">
    <name type="scientific">Orbilia oligospora</name>
    <name type="common">Nematode-trapping fungus</name>
    <name type="synonym">Arthrobotrys oligospora</name>
    <dbReference type="NCBI Taxonomy" id="2813651"/>
    <lineage>
        <taxon>Eukaryota</taxon>
        <taxon>Fungi</taxon>
        <taxon>Dikarya</taxon>
        <taxon>Ascomycota</taxon>
        <taxon>Pezizomycotina</taxon>
        <taxon>Orbiliomycetes</taxon>
        <taxon>Orbiliales</taxon>
        <taxon>Orbiliaceae</taxon>
        <taxon>Orbilia</taxon>
    </lineage>
</organism>
<comment type="caution">
    <text evidence="4">The sequence shown here is derived from an EMBL/GenBank/DDBJ whole genome shotgun (WGS) entry which is preliminary data.</text>
</comment>
<feature type="compositionally biased region" description="Polar residues" evidence="3">
    <location>
        <begin position="129"/>
        <end position="141"/>
    </location>
</feature>
<dbReference type="Pfam" id="PF08624">
    <property type="entry name" value="CRC_subunit"/>
    <property type="match status" value="1"/>
</dbReference>
<evidence type="ECO:0000313" key="9">
    <source>
        <dbReference type="Proteomes" id="UP000479691"/>
    </source>
</evidence>
<evidence type="ECO:0000313" key="6">
    <source>
        <dbReference type="EMBL" id="KAF3198696.1"/>
    </source>
</evidence>
<evidence type="ECO:0000313" key="4">
    <source>
        <dbReference type="EMBL" id="KAF3155808.1"/>
    </source>
</evidence>
<dbReference type="GO" id="GO:0031490">
    <property type="term" value="F:chromatin DNA binding"/>
    <property type="evidence" value="ECO:0007669"/>
    <property type="project" value="TreeGrafter"/>
</dbReference>
<dbReference type="AlphaFoldDB" id="A0A6G1MIV3"/>
<feature type="region of interest" description="Disordered" evidence="3">
    <location>
        <begin position="1"/>
        <end position="141"/>
    </location>
</feature>
<dbReference type="Proteomes" id="UP000614610">
    <property type="component" value="Unassembled WGS sequence"/>
</dbReference>
<dbReference type="GO" id="GO:0016586">
    <property type="term" value="C:RSC-type complex"/>
    <property type="evidence" value="ECO:0007669"/>
    <property type="project" value="TreeGrafter"/>
</dbReference>
<evidence type="ECO:0000256" key="3">
    <source>
        <dbReference type="SAM" id="MobiDB-lite"/>
    </source>
</evidence>
<feature type="compositionally biased region" description="Gly residues" evidence="3">
    <location>
        <begin position="115"/>
        <end position="125"/>
    </location>
</feature>
<dbReference type="PANTHER" id="PTHR22597">
    <property type="entry name" value="POLYCOMB GROUP PROTEIN"/>
    <property type="match status" value="1"/>
</dbReference>
<protein>
    <recommendedName>
        <fullName evidence="11">Chromatin structure-remodeling complex protein rsc7</fullName>
    </recommendedName>
</protein>
<keyword evidence="2" id="KW-0804">Transcription</keyword>
<dbReference type="EMBL" id="WIWT01000221">
    <property type="protein sequence ID" value="KAF3196560.1"/>
    <property type="molecule type" value="Genomic_DNA"/>
</dbReference>
<evidence type="ECO:0000256" key="1">
    <source>
        <dbReference type="ARBA" id="ARBA00023015"/>
    </source>
</evidence>
<dbReference type="InterPro" id="IPR013933">
    <property type="entry name" value="CRC_Rsc7/Swp82"/>
</dbReference>
<dbReference type="PANTHER" id="PTHR22597:SF3">
    <property type="entry name" value="CHROMATIN STRUCTURE-REMODELING COMPLEX SUBUNIT RSC7"/>
    <property type="match status" value="1"/>
</dbReference>
<dbReference type="EMBL" id="WIPF01000159">
    <property type="protein sequence ID" value="KAF3203136.1"/>
    <property type="molecule type" value="Genomic_DNA"/>
</dbReference>
<evidence type="ECO:0000313" key="5">
    <source>
        <dbReference type="EMBL" id="KAF3196560.1"/>
    </source>
</evidence>
<proteinExistence type="predicted"/>
<evidence type="ECO:0000313" key="10">
    <source>
        <dbReference type="Proteomes" id="UP000483672"/>
    </source>
</evidence>
<feature type="compositionally biased region" description="Basic and acidic residues" evidence="3">
    <location>
        <begin position="11"/>
        <end position="25"/>
    </location>
</feature>
<dbReference type="OrthoDB" id="5598844at2759"/>
<keyword evidence="1" id="KW-0805">Transcription regulation</keyword>
<evidence type="ECO:0000256" key="2">
    <source>
        <dbReference type="ARBA" id="ARBA00023163"/>
    </source>
</evidence>
<dbReference type="Proteomes" id="UP000479691">
    <property type="component" value="Unassembled WGS sequence"/>
</dbReference>
<dbReference type="EMBL" id="WIWS01000201">
    <property type="protein sequence ID" value="KAF3198696.1"/>
    <property type="molecule type" value="Genomic_DNA"/>
</dbReference>
<evidence type="ECO:0000313" key="8">
    <source>
        <dbReference type="Proteomes" id="UP000472727"/>
    </source>
</evidence>
<sequence>MGGATRPRRSTRQEEREKEKEKEKPPTPLPEALSNDEEDEEEDPAEQSDVSEEPVVEQPTRRRGRPPRKATAVEPPPIDDFDEADTPGPGSPTAPDSPSNMPQKRRGRGRPSSSGLGGRSRGARGGPSHTTSVPSDKFGNEQQVKNNEIDLPEDPAGELKVDKDGNLLGGRQYRCRTFTMMDRGDQLYMLSTEPARCSGFRDSYLFFQRHKQLYKIICNDEEKFDLIRRNIIPHSYKGRAIGVCTARSVFREFGARMIVGGRRVTDDYYENAARLRGDKEGEIADPDDRLPPPGVPYNQNQYVAWHGASSVYHQTAPAVIETKTSSAGGLLTVNNKKKKLTEHNWMTEVAQNTADYNKLLTEHRIARTHPSIYEPHTNQNHIPSIFQPTAAKFEKASDSMMQPDQFYSPSVPPEKRKYPRGASATSELFTVAPPVSMPLSTRDYAQGRGIMFIDPSIYADQPPEIKNAILAQVEAEKAHLAQLGITPLLSN</sequence>
<reference evidence="8 9" key="1">
    <citation type="submission" date="2019-06" db="EMBL/GenBank/DDBJ databases">
        <authorList>
            <person name="Palmer J.M."/>
        </authorList>
    </citation>
    <scope>NUCLEOTIDE SEQUENCE [LARGE SCALE GENOMIC DNA]</scope>
    <source>
        <strain evidence="6 8">TWF106</strain>
        <strain evidence="7 10">TWF191</strain>
        <strain evidence="5">TWF679</strain>
        <strain evidence="4 9">TWF788</strain>
    </source>
</reference>
<gene>
    <name evidence="6" type="ORF">TWF106_004505</name>
    <name evidence="7" type="ORF">TWF191_002688</name>
    <name evidence="5" type="ORF">TWF679_004908</name>
    <name evidence="4" type="ORF">TWF788_005890</name>
</gene>
<name>A0A6G1MIV3_ORBOL</name>
<dbReference type="Proteomes" id="UP000483672">
    <property type="component" value="Unassembled WGS sequence"/>
</dbReference>
<dbReference type="Proteomes" id="UP000472727">
    <property type="component" value="Unassembled WGS sequence"/>
</dbReference>
<evidence type="ECO:0000313" key="7">
    <source>
        <dbReference type="EMBL" id="KAF3203136.1"/>
    </source>
</evidence>
<accession>A0A6G1MIV3</accession>
<feature type="compositionally biased region" description="Acidic residues" evidence="3">
    <location>
        <begin position="34"/>
        <end position="55"/>
    </location>
</feature>
<dbReference type="EMBL" id="JAABOE010000286">
    <property type="protein sequence ID" value="KAF3155808.1"/>
    <property type="molecule type" value="Genomic_DNA"/>
</dbReference>
<feature type="compositionally biased region" description="Basic residues" evidence="3">
    <location>
        <begin position="1"/>
        <end position="10"/>
    </location>
</feature>
<evidence type="ECO:0008006" key="11">
    <source>
        <dbReference type="Google" id="ProtNLM"/>
    </source>
</evidence>